<feature type="domain" description="Cytochrome c-552/4" evidence="2">
    <location>
        <begin position="46"/>
        <end position="130"/>
    </location>
</feature>
<dbReference type="AlphaFoldDB" id="A0A956RN52"/>
<feature type="chain" id="PRO_5037085047" evidence="1">
    <location>
        <begin position="24"/>
        <end position="189"/>
    </location>
</feature>
<evidence type="ECO:0000259" key="2">
    <source>
        <dbReference type="Pfam" id="PF13435"/>
    </source>
</evidence>
<dbReference type="InterPro" id="IPR036280">
    <property type="entry name" value="Multihaem_cyt_sf"/>
</dbReference>
<comment type="caution">
    <text evidence="3">The sequence shown here is derived from an EMBL/GenBank/DDBJ whole genome shotgun (WGS) entry which is preliminary data.</text>
</comment>
<protein>
    <submittedName>
        <fullName evidence="3">Cytochrome c3 family protein</fullName>
    </submittedName>
</protein>
<dbReference type="Proteomes" id="UP000697710">
    <property type="component" value="Unassembled WGS sequence"/>
</dbReference>
<name>A0A956RN52_UNCEI</name>
<proteinExistence type="predicted"/>
<evidence type="ECO:0000256" key="1">
    <source>
        <dbReference type="SAM" id="SignalP"/>
    </source>
</evidence>
<reference evidence="3" key="1">
    <citation type="submission" date="2020-04" db="EMBL/GenBank/DDBJ databases">
        <authorList>
            <person name="Zhang T."/>
        </authorList>
    </citation>
    <scope>NUCLEOTIDE SEQUENCE</scope>
    <source>
        <strain evidence="3">HKST-UBA01</strain>
    </source>
</reference>
<sequence>MRISVGWAAVIALGLSVAIGMSAAEETKEGAAAKADAHQYIGVDGCKLCHKTEKSGDQYGKWLASPHAKAYELLASDEAKEVAKKAGVEGDPQKADQCLQCHVTAHGVKAELLGAKYKVEDGVGCESCHGAGADYKSKKVMEDKDAAVAAGLIIPTEATCTKCHNEKNPTHKGFDYKTAVEKIAHPTPK</sequence>
<reference evidence="3" key="2">
    <citation type="journal article" date="2021" name="Microbiome">
        <title>Successional dynamics and alternative stable states in a saline activated sludge microbial community over 9 years.</title>
        <authorList>
            <person name="Wang Y."/>
            <person name="Ye J."/>
            <person name="Ju F."/>
            <person name="Liu L."/>
            <person name="Boyd J.A."/>
            <person name="Deng Y."/>
            <person name="Parks D.H."/>
            <person name="Jiang X."/>
            <person name="Yin X."/>
            <person name="Woodcroft B.J."/>
            <person name="Tyson G.W."/>
            <person name="Hugenholtz P."/>
            <person name="Polz M.F."/>
            <person name="Zhang T."/>
        </authorList>
    </citation>
    <scope>NUCLEOTIDE SEQUENCE</scope>
    <source>
        <strain evidence="3">HKST-UBA01</strain>
    </source>
</reference>
<evidence type="ECO:0000313" key="4">
    <source>
        <dbReference type="Proteomes" id="UP000697710"/>
    </source>
</evidence>
<dbReference type="Gene3D" id="1.10.1130.10">
    <property type="entry name" value="Flavocytochrome C3, Chain A"/>
    <property type="match status" value="1"/>
</dbReference>
<evidence type="ECO:0000313" key="3">
    <source>
        <dbReference type="EMBL" id="MCA9726718.1"/>
    </source>
</evidence>
<dbReference type="Pfam" id="PF13435">
    <property type="entry name" value="Cytochrome_C554"/>
    <property type="match status" value="1"/>
</dbReference>
<dbReference type="InterPro" id="IPR023155">
    <property type="entry name" value="Cyt_c-552/4"/>
</dbReference>
<dbReference type="SUPFAM" id="SSF48695">
    <property type="entry name" value="Multiheme cytochromes"/>
    <property type="match status" value="1"/>
</dbReference>
<accession>A0A956RN52</accession>
<keyword evidence="1" id="KW-0732">Signal</keyword>
<feature type="signal peptide" evidence="1">
    <location>
        <begin position="1"/>
        <end position="23"/>
    </location>
</feature>
<organism evidence="3 4">
    <name type="scientific">Eiseniibacteriota bacterium</name>
    <dbReference type="NCBI Taxonomy" id="2212470"/>
    <lineage>
        <taxon>Bacteria</taxon>
        <taxon>Candidatus Eiseniibacteriota</taxon>
    </lineage>
</organism>
<dbReference type="EMBL" id="JAGQHR010000059">
    <property type="protein sequence ID" value="MCA9726718.1"/>
    <property type="molecule type" value="Genomic_DNA"/>
</dbReference>
<gene>
    <name evidence="3" type="ORF">KC729_03480</name>
</gene>